<evidence type="ECO:0008006" key="3">
    <source>
        <dbReference type="Google" id="ProtNLM"/>
    </source>
</evidence>
<organism evidence="1 2">
    <name type="scientific">Rothia mucilaginosa (strain DY-18)</name>
    <name type="common">Stomatococcus mucilaginosus</name>
    <dbReference type="NCBI Taxonomy" id="680646"/>
    <lineage>
        <taxon>Bacteria</taxon>
        <taxon>Bacillati</taxon>
        <taxon>Actinomycetota</taxon>
        <taxon>Actinomycetes</taxon>
        <taxon>Micrococcales</taxon>
        <taxon>Micrococcaceae</taxon>
        <taxon>Rothia</taxon>
    </lineage>
</organism>
<evidence type="ECO:0000313" key="2">
    <source>
        <dbReference type="Proteomes" id="UP000001883"/>
    </source>
</evidence>
<dbReference type="AlphaFoldDB" id="D2NTS9"/>
<accession>D2NTS9</accession>
<proteinExistence type="predicted"/>
<gene>
    <name evidence="1" type="ordered locus">RMDY18_12230</name>
</gene>
<reference evidence="1 2" key="3">
    <citation type="journal article" date="2010" name="Sequencing">
        <title>Complete Genome Sequence of Rothia mucilaginosa DY-18: A Clinical Isolate with Dense Meshwork-Like Structures from a Persistent Apical Periodontitis Lesion.</title>
        <authorList>
            <person name="Yamane K."/>
            <person name="Nambu T."/>
            <person name="Yamanaka T."/>
            <person name="Mashimo C."/>
            <person name="Sugimori C."/>
            <person name="Leung K.-P."/>
            <person name="Fukushima H."/>
        </authorList>
    </citation>
    <scope>NUCLEOTIDE SEQUENCE [LARGE SCALE GENOMIC DNA]</scope>
    <source>
        <strain evidence="1 2">DY-18</strain>
    </source>
</reference>
<dbReference type="EMBL" id="AP011540">
    <property type="protein sequence ID" value="BAI65055.1"/>
    <property type="molecule type" value="Genomic_DNA"/>
</dbReference>
<dbReference type="InterPro" id="IPR013403">
    <property type="entry name" value="CRISPR-assoc_prot_Csb1/Cas7u"/>
</dbReference>
<dbReference type="NCBIfam" id="TIGR02570">
    <property type="entry name" value="cas7_GSU0053"/>
    <property type="match status" value="1"/>
</dbReference>
<keyword evidence="2" id="KW-1185">Reference proteome</keyword>
<dbReference type="HOGENOM" id="CLU_053140_0_0_11"/>
<dbReference type="Proteomes" id="UP000001883">
    <property type="component" value="Chromosome"/>
</dbReference>
<reference evidence="2" key="1">
    <citation type="submission" date="2009-07" db="EMBL/GenBank/DDBJ databases">
        <title>Complete genome sequence of Rothia mucilaginosa DJ.</title>
        <authorList>
            <person name="Yamane K."/>
            <person name="Nambu T."/>
            <person name="Mashimo C."/>
            <person name="Sugimori C."/>
            <person name="Yamanaka T."/>
            <person name="Leung K."/>
            <person name="Fukushima H."/>
        </authorList>
    </citation>
    <scope>NUCLEOTIDE SEQUENCE [LARGE SCALE GENOMIC DNA]</scope>
    <source>
        <strain evidence="2">DY-18</strain>
    </source>
</reference>
<dbReference type="KEGG" id="rmu:RMDY18_12230"/>
<sequence>MHTLPKETTMSQNESQTIIALADLIENVKLGGGSVITSITEQEPAAGPHAPLAPAKFVDGKGSDSKSVFAYEIRYIVEKPEDQDEPEKAVKGKPQKVVLIDSKQSELNRAEAAIEQGRQYGDEAVVKIPRAVVTYQTENGPVEYTDMELSHRIFDGHFRAGHIDGKPITENDQYRALRNCTPADMSALLNTAPAALLFGAWDSTRKSNQVRLRSALVGEIIGVLADQEPGAEHRQARRGGARVDAVAASVKLDAKELNSLVDDQEAELSAKNVAARRKEVKTAKADARISASTLGLGSIPPTLEETGAVACRRIIRSWVLSLATLRQLRFGTDETKNIAARALLAALGLNAIARAERELYIRANCDLIESSAPVVTLDQRFGKKKTFAPLTVEHTDQLLLEAIENAKKAGVADWNGQTFNVDGNPIIIKNATAEDAE</sequence>
<dbReference type="eggNOG" id="ENOG502Z9Z2">
    <property type="taxonomic scope" value="Bacteria"/>
</dbReference>
<name>D2NTS9_ROTMD</name>
<protein>
    <recommendedName>
        <fullName evidence="3">Type I-U CRISPR-associated protein Cas7</fullName>
    </recommendedName>
</protein>
<dbReference type="Pfam" id="PF09617">
    <property type="entry name" value="Cas_GSU0053"/>
    <property type="match status" value="1"/>
</dbReference>
<evidence type="ECO:0000313" key="1">
    <source>
        <dbReference type="EMBL" id="BAI65055.1"/>
    </source>
</evidence>
<dbReference type="STRING" id="680646.RMDY18_12230"/>
<reference evidence="1 2" key="2">
    <citation type="journal article" date="2010" name="J Osaka Dent Univ">
        <title>Isolation and identification of Rothia mucilaginosa from persistent apical periodontitis lesions.</title>
        <authorList>
            <person name="Yamane K."/>
            <person name="Yoshida M."/>
            <person name="Fujihira T."/>
            <person name="Baba T."/>
            <person name="Tsuji N."/>
            <person name="Hayashi H."/>
            <person name="Sugimori C."/>
            <person name="Yamanaka T."/>
            <person name="Mashimo C."/>
            <person name="Nambu T."/>
            <person name="Kawai H."/>
            <person name="Fukushima H."/>
        </authorList>
    </citation>
    <scope>NUCLEOTIDE SEQUENCE [LARGE SCALE GENOMIC DNA]</scope>
    <source>
        <strain evidence="1 2">DY-18</strain>
    </source>
</reference>